<dbReference type="GO" id="GO:0003677">
    <property type="term" value="F:DNA binding"/>
    <property type="evidence" value="ECO:0007669"/>
    <property type="project" value="UniProtKB-KW"/>
</dbReference>
<evidence type="ECO:0000256" key="5">
    <source>
        <dbReference type="ARBA" id="ARBA00023163"/>
    </source>
</evidence>
<comment type="subcellular location">
    <subcellularLocation>
        <location evidence="1">Nucleus</location>
    </subcellularLocation>
</comment>
<accession>A0AAV6Y5B6</accession>
<keyword evidence="3" id="KW-0805">Transcription regulation</keyword>
<proteinExistence type="predicted"/>
<dbReference type="EMBL" id="WHWC01000001">
    <property type="protein sequence ID" value="KAG8390371.1"/>
    <property type="molecule type" value="Genomic_DNA"/>
</dbReference>
<keyword evidence="2" id="KW-0611">Plant defense</keyword>
<dbReference type="AlphaFoldDB" id="A0AAV6Y5B6"/>
<feature type="domain" description="AP2/ERF" evidence="8">
    <location>
        <begin position="121"/>
        <end position="178"/>
    </location>
</feature>
<evidence type="ECO:0000256" key="2">
    <source>
        <dbReference type="ARBA" id="ARBA00022821"/>
    </source>
</evidence>
<dbReference type="PANTHER" id="PTHR31194:SF162">
    <property type="entry name" value="ETHYLENE-RESPONSIVE TRANSCRIPTION FACTOR CRF4-LIKE"/>
    <property type="match status" value="1"/>
</dbReference>
<sequence length="323" mass="36032">MDMYWPVKYTEHKELTKKIIKPSKQNPRKLQPQKNVNVPKTVRISVTDPYATESSSDEEDEFFKRRRVKKYISEIRMEVASVNANHSRNRTVEIAQSKPKAIKVKKDVPAPAPAPEGGCRKFRGVRQRPWGKWAAEIRDPSKKARLWLGTYDTAEEAAMVYDNAAIKIRGPDALTNFVTPPVKDSSPEINSMSFSGYDSCNELRNVTSPTSVLRFTNSEDGEPVGSNGHEPEGSVVDSVDDKNRTVCGASPNQALFNDQTLFNDSSNSSNDFGDLTLSYLDFPAPEKVNLGDSNSFQDLGLLDVEDYFRDPSDFASVDGLLTP</sequence>
<comment type="caution">
    <text evidence="9">The sequence shown here is derived from an EMBL/GenBank/DDBJ whole genome shotgun (WGS) entry which is preliminary data.</text>
</comment>
<dbReference type="Gene3D" id="3.30.730.10">
    <property type="entry name" value="AP2/ERF domain"/>
    <property type="match status" value="1"/>
</dbReference>
<evidence type="ECO:0000313" key="10">
    <source>
        <dbReference type="Proteomes" id="UP000826271"/>
    </source>
</evidence>
<dbReference type="InterPro" id="IPR016177">
    <property type="entry name" value="DNA-bd_dom_sf"/>
</dbReference>
<dbReference type="Pfam" id="PF00847">
    <property type="entry name" value="AP2"/>
    <property type="match status" value="1"/>
</dbReference>
<keyword evidence="10" id="KW-1185">Reference proteome</keyword>
<dbReference type="GO" id="GO:0006952">
    <property type="term" value="P:defense response"/>
    <property type="evidence" value="ECO:0007669"/>
    <property type="project" value="UniProtKB-KW"/>
</dbReference>
<evidence type="ECO:0000256" key="6">
    <source>
        <dbReference type="ARBA" id="ARBA00023242"/>
    </source>
</evidence>
<evidence type="ECO:0000256" key="4">
    <source>
        <dbReference type="ARBA" id="ARBA00023125"/>
    </source>
</evidence>
<dbReference type="PROSITE" id="PS51032">
    <property type="entry name" value="AP2_ERF"/>
    <property type="match status" value="1"/>
</dbReference>
<evidence type="ECO:0000313" key="9">
    <source>
        <dbReference type="EMBL" id="KAG8390371.1"/>
    </source>
</evidence>
<protein>
    <recommendedName>
        <fullName evidence="8">AP2/ERF domain-containing protein</fullName>
    </recommendedName>
</protein>
<dbReference type="SMART" id="SM00380">
    <property type="entry name" value="AP2"/>
    <property type="match status" value="1"/>
</dbReference>
<keyword evidence="4" id="KW-0238">DNA-binding</keyword>
<organism evidence="9 10">
    <name type="scientific">Buddleja alternifolia</name>
    <dbReference type="NCBI Taxonomy" id="168488"/>
    <lineage>
        <taxon>Eukaryota</taxon>
        <taxon>Viridiplantae</taxon>
        <taxon>Streptophyta</taxon>
        <taxon>Embryophyta</taxon>
        <taxon>Tracheophyta</taxon>
        <taxon>Spermatophyta</taxon>
        <taxon>Magnoliopsida</taxon>
        <taxon>eudicotyledons</taxon>
        <taxon>Gunneridae</taxon>
        <taxon>Pentapetalae</taxon>
        <taxon>asterids</taxon>
        <taxon>lamiids</taxon>
        <taxon>Lamiales</taxon>
        <taxon>Scrophulariaceae</taxon>
        <taxon>Buddlejeae</taxon>
        <taxon>Buddleja</taxon>
    </lineage>
</organism>
<gene>
    <name evidence="9" type="ORF">BUALT_Bualt01G0076500</name>
</gene>
<dbReference type="FunFam" id="3.30.730.10:FF:000001">
    <property type="entry name" value="Ethylene-responsive transcription factor 2"/>
    <property type="match status" value="1"/>
</dbReference>
<reference evidence="9" key="1">
    <citation type="submission" date="2019-10" db="EMBL/GenBank/DDBJ databases">
        <authorList>
            <person name="Zhang R."/>
            <person name="Pan Y."/>
            <person name="Wang J."/>
            <person name="Ma R."/>
            <person name="Yu S."/>
        </authorList>
    </citation>
    <scope>NUCLEOTIDE SEQUENCE</scope>
    <source>
        <strain evidence="9">LA-IB0</strain>
        <tissue evidence="9">Leaf</tissue>
    </source>
</reference>
<evidence type="ECO:0000256" key="1">
    <source>
        <dbReference type="ARBA" id="ARBA00004123"/>
    </source>
</evidence>
<dbReference type="InterPro" id="IPR001471">
    <property type="entry name" value="AP2/ERF_dom"/>
</dbReference>
<feature type="region of interest" description="Disordered" evidence="7">
    <location>
        <begin position="21"/>
        <end position="42"/>
    </location>
</feature>
<dbReference type="Proteomes" id="UP000826271">
    <property type="component" value="Unassembled WGS sequence"/>
</dbReference>
<dbReference type="PANTHER" id="PTHR31194">
    <property type="entry name" value="SHN SHINE , DNA BINDING / TRANSCRIPTION FACTOR"/>
    <property type="match status" value="1"/>
</dbReference>
<dbReference type="GO" id="GO:0005634">
    <property type="term" value="C:nucleus"/>
    <property type="evidence" value="ECO:0007669"/>
    <property type="project" value="UniProtKB-SubCell"/>
</dbReference>
<dbReference type="CDD" id="cd00018">
    <property type="entry name" value="AP2"/>
    <property type="match status" value="1"/>
</dbReference>
<evidence type="ECO:0000256" key="3">
    <source>
        <dbReference type="ARBA" id="ARBA00023015"/>
    </source>
</evidence>
<dbReference type="PRINTS" id="PR00367">
    <property type="entry name" value="ETHRSPELEMNT"/>
</dbReference>
<evidence type="ECO:0000259" key="8">
    <source>
        <dbReference type="PROSITE" id="PS51032"/>
    </source>
</evidence>
<dbReference type="InterPro" id="IPR036955">
    <property type="entry name" value="AP2/ERF_dom_sf"/>
</dbReference>
<dbReference type="InterPro" id="IPR050913">
    <property type="entry name" value="AP2/ERF_ERF"/>
</dbReference>
<feature type="region of interest" description="Disordered" evidence="7">
    <location>
        <begin position="215"/>
        <end position="244"/>
    </location>
</feature>
<dbReference type="GO" id="GO:0003700">
    <property type="term" value="F:DNA-binding transcription factor activity"/>
    <property type="evidence" value="ECO:0007669"/>
    <property type="project" value="InterPro"/>
</dbReference>
<evidence type="ECO:0000256" key="7">
    <source>
        <dbReference type="SAM" id="MobiDB-lite"/>
    </source>
</evidence>
<dbReference type="SUPFAM" id="SSF54171">
    <property type="entry name" value="DNA-binding domain"/>
    <property type="match status" value="1"/>
</dbReference>
<name>A0AAV6Y5B6_9LAMI</name>
<keyword evidence="6" id="KW-0539">Nucleus</keyword>
<keyword evidence="5" id="KW-0804">Transcription</keyword>